<gene>
    <name evidence="1" type="ORF">Vau01_032930</name>
</gene>
<reference evidence="1" key="1">
    <citation type="submission" date="2021-01" db="EMBL/GenBank/DDBJ databases">
        <title>Whole genome shotgun sequence of Virgisporangium aurantiacum NBRC 16421.</title>
        <authorList>
            <person name="Komaki H."/>
            <person name="Tamura T."/>
        </authorList>
    </citation>
    <scope>NUCLEOTIDE SEQUENCE</scope>
    <source>
        <strain evidence="1">NBRC 16421</strain>
    </source>
</reference>
<evidence type="ECO:0000313" key="2">
    <source>
        <dbReference type="Proteomes" id="UP000612585"/>
    </source>
</evidence>
<proteinExistence type="predicted"/>
<dbReference type="Proteomes" id="UP000612585">
    <property type="component" value="Unassembled WGS sequence"/>
</dbReference>
<name>A0A8J3Z3N2_9ACTN</name>
<accession>A0A8J3Z3N2</accession>
<organism evidence="1 2">
    <name type="scientific">Virgisporangium aurantiacum</name>
    <dbReference type="NCBI Taxonomy" id="175570"/>
    <lineage>
        <taxon>Bacteria</taxon>
        <taxon>Bacillati</taxon>
        <taxon>Actinomycetota</taxon>
        <taxon>Actinomycetes</taxon>
        <taxon>Micromonosporales</taxon>
        <taxon>Micromonosporaceae</taxon>
        <taxon>Virgisporangium</taxon>
    </lineage>
</organism>
<evidence type="ECO:0008006" key="3">
    <source>
        <dbReference type="Google" id="ProtNLM"/>
    </source>
</evidence>
<dbReference type="AlphaFoldDB" id="A0A8J3Z3N2"/>
<comment type="caution">
    <text evidence="1">The sequence shown here is derived from an EMBL/GenBank/DDBJ whole genome shotgun (WGS) entry which is preliminary data.</text>
</comment>
<sequence length="200" mass="22072">MSKRQSPIPQAGGDDVRRWTTVHFPFDQMISIAGVLVIALIATSSRLGGSGTATKDRAVQVRLEADQRDWLQRLEDHASGLGLRGYTRSRMIRDAVAAYLAPLIELLNREGKLGRSSDDRLATDDSSGKEFGESMRIRLDHDLVGQLDRVEAYARGLGYRHVTRSSLIRDAIKAYVTGFDRELSADLLGRAQSDSVAESN</sequence>
<evidence type="ECO:0000313" key="1">
    <source>
        <dbReference type="EMBL" id="GIJ55777.1"/>
    </source>
</evidence>
<dbReference type="EMBL" id="BOPG01000022">
    <property type="protein sequence ID" value="GIJ55777.1"/>
    <property type="molecule type" value="Genomic_DNA"/>
</dbReference>
<keyword evidence="2" id="KW-1185">Reference proteome</keyword>
<protein>
    <recommendedName>
        <fullName evidence="3">Ribbon-helix-helix protein, copG family</fullName>
    </recommendedName>
</protein>